<comment type="caution">
    <text evidence="1">The sequence shown here is derived from an EMBL/GenBank/DDBJ whole genome shotgun (WGS) entry which is preliminary data.</text>
</comment>
<sequence length="40" mass="4610">MFNTQPPEGGWNKVIGNFNFKPCFNTQPPEGGWRFCGFRC</sequence>
<name>D3A186_NEIM2</name>
<dbReference type="STRING" id="546266.NEIMUCOT_06680"/>
<proteinExistence type="predicted"/>
<organism evidence="1 2">
    <name type="scientific">Neisseria mucosa (strain ATCC 25996 / DSM 4631 / NCTC 10774 / M26)</name>
    <dbReference type="NCBI Taxonomy" id="546266"/>
    <lineage>
        <taxon>Bacteria</taxon>
        <taxon>Pseudomonadati</taxon>
        <taxon>Pseudomonadota</taxon>
        <taxon>Betaproteobacteria</taxon>
        <taxon>Neisseriales</taxon>
        <taxon>Neisseriaceae</taxon>
        <taxon>Neisseria</taxon>
    </lineage>
</organism>
<dbReference type="EMBL" id="ACDX02000049">
    <property type="protein sequence ID" value="EFC86901.1"/>
    <property type="molecule type" value="Genomic_DNA"/>
</dbReference>
<dbReference type="Proteomes" id="UP000003344">
    <property type="component" value="Unassembled WGS sequence"/>
</dbReference>
<evidence type="ECO:0000313" key="1">
    <source>
        <dbReference type="EMBL" id="EFC86901.1"/>
    </source>
</evidence>
<gene>
    <name evidence="1" type="ORF">NEIMUCOT_06680</name>
</gene>
<dbReference type="AlphaFoldDB" id="D3A186"/>
<reference evidence="1 2" key="1">
    <citation type="submission" date="2009-10" db="EMBL/GenBank/DDBJ databases">
        <authorList>
            <person name="Weinstock G."/>
            <person name="Sodergren E."/>
            <person name="Clifton S."/>
            <person name="Fulton L."/>
            <person name="Fulton B."/>
            <person name="Courtney L."/>
            <person name="Fronick C."/>
            <person name="Harrison M."/>
            <person name="Strong C."/>
            <person name="Farmer C."/>
            <person name="Delahaunty K."/>
            <person name="Markovic C."/>
            <person name="Hall O."/>
            <person name="Minx P."/>
            <person name="Tomlinson C."/>
            <person name="Mitreva M."/>
            <person name="Nelson J."/>
            <person name="Hou S."/>
            <person name="Wollam A."/>
            <person name="Pepin K.H."/>
            <person name="Johnson M."/>
            <person name="Bhonagiri V."/>
            <person name="Nash W.E."/>
            <person name="Warren W."/>
            <person name="Chinwalla A."/>
            <person name="Mardis E.R."/>
            <person name="Wilson R.K."/>
        </authorList>
    </citation>
    <scope>NUCLEOTIDE SEQUENCE [LARGE SCALE GENOMIC DNA]</scope>
    <source>
        <strain evidence="2">ATCC 25996 / DSM 4631 / NCTC 10774 / M26</strain>
    </source>
</reference>
<evidence type="ECO:0000313" key="2">
    <source>
        <dbReference type="Proteomes" id="UP000003344"/>
    </source>
</evidence>
<protein>
    <submittedName>
        <fullName evidence="1">Uncharacterized protein</fullName>
    </submittedName>
</protein>
<accession>D3A186</accession>